<evidence type="ECO:0000256" key="4">
    <source>
        <dbReference type="ARBA" id="ARBA00022679"/>
    </source>
</evidence>
<evidence type="ECO:0000313" key="8">
    <source>
        <dbReference type="EMBL" id="PGH11597.1"/>
    </source>
</evidence>
<evidence type="ECO:0000313" key="9">
    <source>
        <dbReference type="Proteomes" id="UP000224634"/>
    </source>
</evidence>
<keyword evidence="4" id="KW-0808">Transferase</keyword>
<dbReference type="SUPFAM" id="SSF56399">
    <property type="entry name" value="ADP-ribosylation"/>
    <property type="match status" value="1"/>
</dbReference>
<dbReference type="EMBL" id="PDNA01000130">
    <property type="protein sequence ID" value="PGH11597.1"/>
    <property type="molecule type" value="Genomic_DNA"/>
</dbReference>
<evidence type="ECO:0000256" key="5">
    <source>
        <dbReference type="ARBA" id="ARBA00023027"/>
    </source>
</evidence>
<keyword evidence="9" id="KW-1185">Reference proteome</keyword>
<comment type="caution">
    <text evidence="8">The sequence shown here is derived from an EMBL/GenBank/DDBJ whole genome shotgun (WGS) entry which is preliminary data.</text>
</comment>
<dbReference type="PANTHER" id="PTHR12684">
    <property type="entry name" value="PUTATIVE PHOSPHOTRANSFERASE"/>
    <property type="match status" value="1"/>
</dbReference>
<dbReference type="InterPro" id="IPR042080">
    <property type="entry name" value="RNA_2'-PTrans_N"/>
</dbReference>
<feature type="compositionally biased region" description="Polar residues" evidence="7">
    <location>
        <begin position="104"/>
        <end position="121"/>
    </location>
</feature>
<dbReference type="Pfam" id="PF01885">
    <property type="entry name" value="PTS_2-RNA"/>
    <property type="match status" value="1"/>
</dbReference>
<keyword evidence="5" id="KW-0520">NAD</keyword>
<dbReference type="EC" id="2.7.1.160" evidence="3"/>
<organism evidence="8 9">
    <name type="scientific">Polytolypa hystricis (strain UAMH7299)</name>
    <dbReference type="NCBI Taxonomy" id="1447883"/>
    <lineage>
        <taxon>Eukaryota</taxon>
        <taxon>Fungi</taxon>
        <taxon>Dikarya</taxon>
        <taxon>Ascomycota</taxon>
        <taxon>Pezizomycotina</taxon>
        <taxon>Eurotiomycetes</taxon>
        <taxon>Eurotiomycetidae</taxon>
        <taxon>Onygenales</taxon>
        <taxon>Onygenales incertae sedis</taxon>
        <taxon>Polytolypa</taxon>
    </lineage>
</organism>
<dbReference type="InterPro" id="IPR042081">
    <property type="entry name" value="RNA_2'-PTrans_C"/>
</dbReference>
<dbReference type="GO" id="GO:0000215">
    <property type="term" value="F:tRNA 2'-phosphotransferase activity"/>
    <property type="evidence" value="ECO:0007669"/>
    <property type="project" value="UniProtKB-EC"/>
</dbReference>
<dbReference type="Proteomes" id="UP000224634">
    <property type="component" value="Unassembled WGS sequence"/>
</dbReference>
<dbReference type="PANTHER" id="PTHR12684:SF2">
    <property type="entry name" value="TRNA 2'-PHOSPHOTRANSFERASE 1"/>
    <property type="match status" value="1"/>
</dbReference>
<protein>
    <recommendedName>
        <fullName evidence="3">2'-phosphotransferase</fullName>
        <ecNumber evidence="3">2.7.1.160</ecNumber>
    </recommendedName>
</protein>
<evidence type="ECO:0000256" key="2">
    <source>
        <dbReference type="ARBA" id="ARBA00009836"/>
    </source>
</evidence>
<reference evidence="8 9" key="1">
    <citation type="submission" date="2017-10" db="EMBL/GenBank/DDBJ databases">
        <title>Comparative genomics in systemic dimorphic fungi from Ajellomycetaceae.</title>
        <authorList>
            <person name="Munoz J.F."/>
            <person name="Mcewen J.G."/>
            <person name="Clay O.K."/>
            <person name="Cuomo C.A."/>
        </authorList>
    </citation>
    <scope>NUCLEOTIDE SEQUENCE [LARGE SCALE GENOMIC DNA]</scope>
    <source>
        <strain evidence="8 9">UAMH7299</strain>
    </source>
</reference>
<accession>A0A2B7XSY5</accession>
<feature type="region of interest" description="Disordered" evidence="7">
    <location>
        <begin position="322"/>
        <end position="362"/>
    </location>
</feature>
<dbReference type="GO" id="GO:0006388">
    <property type="term" value="P:tRNA splicing, via endonucleolytic cleavage and ligation"/>
    <property type="evidence" value="ECO:0007669"/>
    <property type="project" value="TreeGrafter"/>
</dbReference>
<dbReference type="AlphaFoldDB" id="A0A2B7XSY5"/>
<sequence length="362" mass="39311">MAPGQRGRRREESRPVAVSKAMSYILRHAAEREGLKMDNQGYASVADLLEWKKLKSQKVTFEEVLDAVATSDKKRFGLLYKPPTETEVAPEPSTPPLADETSRTDTSTAPPSAESATQQALAANDPDPSHYLIRATQGHSMKTVEAESLLQKLSLADSPLPLPSTVVHGTYHAAWPRILASGGLKCMSRNHIHFASGPAESEILPDGRDGRVIKAKPPQGKDKKAKGDSGVISGMRADAQILIYIDIKRAMEAGCPFWMSENGVILSEGMEMDGGAGEEKIVGLEFFDFVVERKNGMGVLWDQGVLVQETPEWMFKAAHPKGKMAEGDGYRKGGKGRGGRKGKDAPPPLRIEKDTDVVVNDP</sequence>
<evidence type="ECO:0000256" key="7">
    <source>
        <dbReference type="SAM" id="MobiDB-lite"/>
    </source>
</evidence>
<dbReference type="InterPro" id="IPR002745">
    <property type="entry name" value="Ptrans_KptA/Tpt1"/>
</dbReference>
<comment type="catalytic activity">
    <reaction evidence="6">
        <text>2'-phospho-[ligated tRNA] + NAD(+) = mature tRNA + ADP-alpha-D-ribose 1'',2''-cyclic phosphate + nicotinamide</text>
        <dbReference type="Rhea" id="RHEA:23324"/>
        <dbReference type="Rhea" id="RHEA-COMP:11106"/>
        <dbReference type="Rhea" id="RHEA-COMP:11107"/>
        <dbReference type="ChEBI" id="CHEBI:17154"/>
        <dbReference type="ChEBI" id="CHEBI:57540"/>
        <dbReference type="ChEBI" id="CHEBI:76596"/>
        <dbReference type="ChEBI" id="CHEBI:82883"/>
        <dbReference type="ChEBI" id="CHEBI:85027"/>
        <dbReference type="EC" id="2.7.1.160"/>
    </reaction>
</comment>
<name>A0A2B7XSY5_POLH7</name>
<proteinExistence type="inferred from homology"/>
<evidence type="ECO:0000256" key="6">
    <source>
        <dbReference type="ARBA" id="ARBA00047949"/>
    </source>
</evidence>
<dbReference type="STRING" id="1447883.A0A2B7XSY5"/>
<gene>
    <name evidence="8" type="ORF">AJ80_07067</name>
</gene>
<dbReference type="Gene3D" id="1.10.10.970">
    <property type="entry name" value="RNA 2'-phosphotransferase, Tpt1/KptA family, N-terminal domain"/>
    <property type="match status" value="1"/>
</dbReference>
<comment type="function">
    <text evidence="1">Catalyzes the last step of tRNA splicing, the transfer of the splice junction 2'-phosphate from ligated tRNA to NAD to produce ADP-ribose 1''-2'' cyclic phosphate.</text>
</comment>
<evidence type="ECO:0000256" key="3">
    <source>
        <dbReference type="ARBA" id="ARBA00012007"/>
    </source>
</evidence>
<feature type="region of interest" description="Disordered" evidence="7">
    <location>
        <begin position="81"/>
        <end position="129"/>
    </location>
</feature>
<dbReference type="OrthoDB" id="419694at2759"/>
<dbReference type="Gene3D" id="3.20.170.30">
    <property type="match status" value="1"/>
</dbReference>
<comment type="similarity">
    <text evidence="2">Belongs to the KptA/TPT1 family.</text>
</comment>
<evidence type="ECO:0000256" key="1">
    <source>
        <dbReference type="ARBA" id="ARBA00003343"/>
    </source>
</evidence>